<reference evidence="2 3" key="1">
    <citation type="submission" date="2014-04" db="EMBL/GenBank/DDBJ databases">
        <authorList>
            <consortium name="DOE Joint Genome Institute"/>
            <person name="Kuo A."/>
            <person name="Kohler A."/>
            <person name="Costa M.D."/>
            <person name="Nagy L.G."/>
            <person name="Floudas D."/>
            <person name="Copeland A."/>
            <person name="Barry K.W."/>
            <person name="Cichocki N."/>
            <person name="Veneault-Fourrey C."/>
            <person name="LaButti K."/>
            <person name="Lindquist E.A."/>
            <person name="Lipzen A."/>
            <person name="Lundell T."/>
            <person name="Morin E."/>
            <person name="Murat C."/>
            <person name="Sun H."/>
            <person name="Tunlid A."/>
            <person name="Henrissat B."/>
            <person name="Grigoriev I.V."/>
            <person name="Hibbett D.S."/>
            <person name="Martin F."/>
            <person name="Nordberg H.P."/>
            <person name="Cantor M.N."/>
            <person name="Hua S.X."/>
        </authorList>
    </citation>
    <scope>NUCLEOTIDE SEQUENCE [LARGE SCALE GENOMIC DNA]</scope>
    <source>
        <strain evidence="2 3">Marx 270</strain>
    </source>
</reference>
<dbReference type="EMBL" id="KN832063">
    <property type="protein sequence ID" value="KIN95625.1"/>
    <property type="molecule type" value="Genomic_DNA"/>
</dbReference>
<dbReference type="HOGENOM" id="CLU_1982472_0_0_1"/>
<evidence type="ECO:0000313" key="2">
    <source>
        <dbReference type="EMBL" id="KIN95625.1"/>
    </source>
</evidence>
<evidence type="ECO:0000256" key="1">
    <source>
        <dbReference type="SAM" id="MobiDB-lite"/>
    </source>
</evidence>
<feature type="region of interest" description="Disordered" evidence="1">
    <location>
        <begin position="78"/>
        <end position="120"/>
    </location>
</feature>
<sequence>MDSPHSVNTENDYTDLAESIYNPTSDFPELPIPPINIYAPTSPPMTTTCIPGLDSSSPILQFRLLSLPGFSVCQVLAPKARDTPSGVSNQRGKGKGEETADHDPDHKGASHVTPNAPKPPHLCTAFTTYSEWAGHAALDLLTTVTSAQDDEP</sequence>
<accession>A0A0C3NIV0</accession>
<evidence type="ECO:0000313" key="3">
    <source>
        <dbReference type="Proteomes" id="UP000054217"/>
    </source>
</evidence>
<protein>
    <submittedName>
        <fullName evidence="2">Uncharacterized protein</fullName>
    </submittedName>
</protein>
<organism evidence="2 3">
    <name type="scientific">Pisolithus tinctorius Marx 270</name>
    <dbReference type="NCBI Taxonomy" id="870435"/>
    <lineage>
        <taxon>Eukaryota</taxon>
        <taxon>Fungi</taxon>
        <taxon>Dikarya</taxon>
        <taxon>Basidiomycota</taxon>
        <taxon>Agaricomycotina</taxon>
        <taxon>Agaricomycetes</taxon>
        <taxon>Agaricomycetidae</taxon>
        <taxon>Boletales</taxon>
        <taxon>Sclerodermatineae</taxon>
        <taxon>Pisolithaceae</taxon>
        <taxon>Pisolithus</taxon>
    </lineage>
</organism>
<gene>
    <name evidence="2" type="ORF">M404DRAFT_33989</name>
</gene>
<dbReference type="InParanoid" id="A0A0C3NIV0"/>
<dbReference type="Proteomes" id="UP000054217">
    <property type="component" value="Unassembled WGS sequence"/>
</dbReference>
<proteinExistence type="predicted"/>
<name>A0A0C3NIV0_PISTI</name>
<dbReference type="AlphaFoldDB" id="A0A0C3NIV0"/>
<keyword evidence="3" id="KW-1185">Reference proteome</keyword>
<reference evidence="3" key="2">
    <citation type="submission" date="2015-01" db="EMBL/GenBank/DDBJ databases">
        <title>Evolutionary Origins and Diversification of the Mycorrhizal Mutualists.</title>
        <authorList>
            <consortium name="DOE Joint Genome Institute"/>
            <consortium name="Mycorrhizal Genomics Consortium"/>
            <person name="Kohler A."/>
            <person name="Kuo A."/>
            <person name="Nagy L.G."/>
            <person name="Floudas D."/>
            <person name="Copeland A."/>
            <person name="Barry K.W."/>
            <person name="Cichocki N."/>
            <person name="Veneault-Fourrey C."/>
            <person name="LaButti K."/>
            <person name="Lindquist E.A."/>
            <person name="Lipzen A."/>
            <person name="Lundell T."/>
            <person name="Morin E."/>
            <person name="Murat C."/>
            <person name="Riley R."/>
            <person name="Ohm R."/>
            <person name="Sun H."/>
            <person name="Tunlid A."/>
            <person name="Henrissat B."/>
            <person name="Grigoriev I.V."/>
            <person name="Hibbett D.S."/>
            <person name="Martin F."/>
        </authorList>
    </citation>
    <scope>NUCLEOTIDE SEQUENCE [LARGE SCALE GENOMIC DNA]</scope>
    <source>
        <strain evidence="3">Marx 270</strain>
    </source>
</reference>
<feature type="compositionally biased region" description="Basic and acidic residues" evidence="1">
    <location>
        <begin position="94"/>
        <end position="108"/>
    </location>
</feature>